<dbReference type="Gene3D" id="1.25.10.10">
    <property type="entry name" value="Leucine-rich Repeat Variant"/>
    <property type="match status" value="1"/>
</dbReference>
<dbReference type="InterPro" id="IPR016024">
    <property type="entry name" value="ARM-type_fold"/>
</dbReference>
<proteinExistence type="inferred from homology"/>
<name>D9ZHD5_HYPPE</name>
<evidence type="ECO:0000313" key="2">
    <source>
        <dbReference type="EMBL" id="ADK92876.1"/>
    </source>
</evidence>
<dbReference type="InterPro" id="IPR013878">
    <property type="entry name" value="Mo25"/>
</dbReference>
<sequence>MKGLFKNKPKTPVELVQCVRELLLFVRNDAETRERKREEKMAELSKLILEMRTVLFGNGQSEPSPDACSQLTQEFFTSDTLRLLIACVPKLELGVHDGLLARINATHVIANLQRQRVSGRLIASEYLEKNLDIMDILLPSYEEGDLALTYGAISRECLRHQVVARYVLNNENHVKKAFGYIQLPNFDIASDAQATFRELMTRHKSTVVEFVSENYDWEYNTQLLESPNYLTRRYAVKLLADMLLDRSNSRVMVRYVSSLDNLRILMNLFRVLFSIVLSHTRQFVSYILFVANQNKPPEVVSILVKNKNKLLGFLDGLTTEKEDEQFEADKLQVINEISSLEIGDRPDPDSSEPCQDES</sequence>
<evidence type="ECO:0000256" key="1">
    <source>
        <dbReference type="ARBA" id="ARBA00011012"/>
    </source>
</evidence>
<comment type="similarity">
    <text evidence="1">Belongs to the Mo25 family.</text>
</comment>
<dbReference type="AlphaFoldDB" id="D9ZHD5"/>
<protein>
    <submittedName>
        <fullName evidence="2">Mo25-like protein</fullName>
    </submittedName>
</protein>
<dbReference type="InterPro" id="IPR011989">
    <property type="entry name" value="ARM-like"/>
</dbReference>
<dbReference type="GO" id="GO:0035556">
    <property type="term" value="P:intracellular signal transduction"/>
    <property type="evidence" value="ECO:0007669"/>
    <property type="project" value="TreeGrafter"/>
</dbReference>
<gene>
    <name evidence="2" type="primary">Mo25</name>
</gene>
<reference evidence="2" key="1">
    <citation type="journal article" date="2010" name="Plant J.">
        <title>Identification and genetic analysis of the APOSPORY locus in Hypericum perforatum L.</title>
        <authorList>
            <person name="Schallau A."/>
            <person name="Arzenton F."/>
            <person name="Johnston A.J."/>
            <person name="Hahnel U."/>
            <person name="Koszegi D."/>
            <person name="Blattner F.R."/>
            <person name="Altschmied L."/>
            <person name="Haberer G."/>
            <person name="Barcaccia G."/>
            <person name="Baumlein H."/>
        </authorList>
    </citation>
    <scope>NUCLEOTIDE SEQUENCE</scope>
</reference>
<dbReference type="Pfam" id="PF08569">
    <property type="entry name" value="Mo25"/>
    <property type="match status" value="1"/>
</dbReference>
<accession>D9ZHD5</accession>
<dbReference type="PANTHER" id="PTHR10182">
    <property type="entry name" value="CALCIUM-BINDING PROTEIN 39-RELATED"/>
    <property type="match status" value="1"/>
</dbReference>
<organism evidence="2">
    <name type="scientific">Hypericum perforatum</name>
    <name type="common">St. John's wort</name>
    <dbReference type="NCBI Taxonomy" id="65561"/>
    <lineage>
        <taxon>Eukaryota</taxon>
        <taxon>Viridiplantae</taxon>
        <taxon>Streptophyta</taxon>
        <taxon>Embryophyta</taxon>
        <taxon>Tracheophyta</taxon>
        <taxon>Spermatophyta</taxon>
        <taxon>Magnoliopsida</taxon>
        <taxon>eudicotyledons</taxon>
        <taxon>Gunneridae</taxon>
        <taxon>Pentapetalae</taxon>
        <taxon>rosids</taxon>
        <taxon>fabids</taxon>
        <taxon>Malpighiales</taxon>
        <taxon>Hypericaceae</taxon>
        <taxon>Hypericeae</taxon>
        <taxon>Hypericum</taxon>
    </lineage>
</organism>
<dbReference type="GO" id="GO:0043539">
    <property type="term" value="F:protein serine/threonine kinase activator activity"/>
    <property type="evidence" value="ECO:0007669"/>
    <property type="project" value="TreeGrafter"/>
</dbReference>
<dbReference type="SUPFAM" id="SSF48371">
    <property type="entry name" value="ARM repeat"/>
    <property type="match status" value="1"/>
</dbReference>
<dbReference type="PANTHER" id="PTHR10182:SF34">
    <property type="entry name" value="MO25-LIKE PROTEIN"/>
    <property type="match status" value="1"/>
</dbReference>
<dbReference type="EMBL" id="HM061166">
    <property type="protein sequence ID" value="ADK92876.1"/>
    <property type="molecule type" value="Genomic_DNA"/>
</dbReference>